<dbReference type="EMBL" id="JBHUIP010000003">
    <property type="protein sequence ID" value="MFD2261682.1"/>
    <property type="molecule type" value="Genomic_DNA"/>
</dbReference>
<dbReference type="InterPro" id="IPR051532">
    <property type="entry name" value="Ester_Hydrolysis_Enzymes"/>
</dbReference>
<accession>A0ABW5DKU0</accession>
<dbReference type="Pfam" id="PF13472">
    <property type="entry name" value="Lipase_GDSL_2"/>
    <property type="match status" value="1"/>
</dbReference>
<evidence type="ECO:0000313" key="2">
    <source>
        <dbReference type="EMBL" id="MFD2261682.1"/>
    </source>
</evidence>
<evidence type="ECO:0000313" key="3">
    <source>
        <dbReference type="Proteomes" id="UP001597295"/>
    </source>
</evidence>
<evidence type="ECO:0000259" key="1">
    <source>
        <dbReference type="Pfam" id="PF13472"/>
    </source>
</evidence>
<dbReference type="SUPFAM" id="SSF52266">
    <property type="entry name" value="SGNH hydrolase"/>
    <property type="match status" value="1"/>
</dbReference>
<dbReference type="Proteomes" id="UP001597295">
    <property type="component" value="Unassembled WGS sequence"/>
</dbReference>
<dbReference type="RefSeq" id="WP_379874598.1">
    <property type="nucleotide sequence ID" value="NZ_JBHUIP010000003.1"/>
</dbReference>
<dbReference type="InterPro" id="IPR013830">
    <property type="entry name" value="SGNH_hydro"/>
</dbReference>
<sequence>MNMPSLDLSAVTEEKWGRRRLLGSLLALGFMQLLPSPLKAQGAKRLLILGDSLAAGYGLPTNKGFVVRLEAALKAAGEDVTVLNGGVSGDTSAGARDRLDWALADQPTHVIVEIGANDGLRGLEPKQMEANIDQILTKLKAAKLPTLLAGMLAPPNLGKDYAAAFNSAFPRLAEKHAVPLYPFFLDGVAAERSLNQPDGIHPNEAGVEEVVRRILPAVRQLLSQG</sequence>
<proteinExistence type="predicted"/>
<comment type="caution">
    <text evidence="2">The sequence shown here is derived from an EMBL/GenBank/DDBJ whole genome shotgun (WGS) entry which is preliminary data.</text>
</comment>
<dbReference type="CDD" id="cd01822">
    <property type="entry name" value="Lysophospholipase_L1_like"/>
    <property type="match status" value="1"/>
</dbReference>
<dbReference type="InterPro" id="IPR036514">
    <property type="entry name" value="SGNH_hydro_sf"/>
</dbReference>
<organism evidence="2 3">
    <name type="scientific">Lacibacterium aquatile</name>
    <dbReference type="NCBI Taxonomy" id="1168082"/>
    <lineage>
        <taxon>Bacteria</taxon>
        <taxon>Pseudomonadati</taxon>
        <taxon>Pseudomonadota</taxon>
        <taxon>Alphaproteobacteria</taxon>
        <taxon>Rhodospirillales</taxon>
        <taxon>Rhodospirillaceae</taxon>
    </lineage>
</organism>
<keyword evidence="3" id="KW-1185">Reference proteome</keyword>
<feature type="domain" description="SGNH hydrolase-type esterase" evidence="1">
    <location>
        <begin position="48"/>
        <end position="206"/>
    </location>
</feature>
<protein>
    <submittedName>
        <fullName evidence="2">Arylesterase</fullName>
    </submittedName>
</protein>
<reference evidence="3" key="1">
    <citation type="journal article" date="2019" name="Int. J. Syst. Evol. Microbiol.">
        <title>The Global Catalogue of Microorganisms (GCM) 10K type strain sequencing project: providing services to taxonomists for standard genome sequencing and annotation.</title>
        <authorList>
            <consortium name="The Broad Institute Genomics Platform"/>
            <consortium name="The Broad Institute Genome Sequencing Center for Infectious Disease"/>
            <person name="Wu L."/>
            <person name="Ma J."/>
        </authorList>
    </citation>
    <scope>NUCLEOTIDE SEQUENCE [LARGE SCALE GENOMIC DNA]</scope>
    <source>
        <strain evidence="3">CGMCC 1.19062</strain>
    </source>
</reference>
<dbReference type="PANTHER" id="PTHR30383:SF24">
    <property type="entry name" value="THIOESTERASE 1_PROTEASE 1_LYSOPHOSPHOLIPASE L1"/>
    <property type="match status" value="1"/>
</dbReference>
<dbReference type="Gene3D" id="3.40.50.1110">
    <property type="entry name" value="SGNH hydrolase"/>
    <property type="match status" value="1"/>
</dbReference>
<dbReference type="PANTHER" id="PTHR30383">
    <property type="entry name" value="THIOESTERASE 1/PROTEASE 1/LYSOPHOSPHOLIPASE L1"/>
    <property type="match status" value="1"/>
</dbReference>
<gene>
    <name evidence="2" type="ORF">ACFSM5_02205</name>
</gene>
<name>A0ABW5DKU0_9PROT</name>